<organism evidence="1">
    <name type="scientific">marine sediment metagenome</name>
    <dbReference type="NCBI Taxonomy" id="412755"/>
    <lineage>
        <taxon>unclassified sequences</taxon>
        <taxon>metagenomes</taxon>
        <taxon>ecological metagenomes</taxon>
    </lineage>
</organism>
<proteinExistence type="predicted"/>
<feature type="non-terminal residue" evidence="1">
    <location>
        <position position="1"/>
    </location>
</feature>
<name>X0Y5A2_9ZZZZ</name>
<feature type="non-terminal residue" evidence="1">
    <location>
        <position position="238"/>
    </location>
</feature>
<protein>
    <recommendedName>
        <fullName evidence="2">Right handed beta helix domain-containing protein</fullName>
    </recommendedName>
</protein>
<gene>
    <name evidence="1" type="ORF">S01H1_75706</name>
</gene>
<dbReference type="InterPro" id="IPR012334">
    <property type="entry name" value="Pectin_lyas_fold"/>
</dbReference>
<reference evidence="1" key="1">
    <citation type="journal article" date="2014" name="Front. Microbiol.">
        <title>High frequency of phylogenetically diverse reductive dehalogenase-homologous genes in deep subseafloor sedimentary metagenomes.</title>
        <authorList>
            <person name="Kawai M."/>
            <person name="Futagami T."/>
            <person name="Toyoda A."/>
            <person name="Takaki Y."/>
            <person name="Nishi S."/>
            <person name="Hori S."/>
            <person name="Arai W."/>
            <person name="Tsubouchi T."/>
            <person name="Morono Y."/>
            <person name="Uchiyama I."/>
            <person name="Ito T."/>
            <person name="Fujiyama A."/>
            <person name="Inagaki F."/>
            <person name="Takami H."/>
        </authorList>
    </citation>
    <scope>NUCLEOTIDE SEQUENCE</scope>
    <source>
        <strain evidence="1">Expedition CK06-06</strain>
    </source>
</reference>
<accession>X0Y5A2</accession>
<sequence>TANGVTLDLGGYTVIYNNVDNQVADEQMSTSAFGVFADYQSDVKVLNGTIRQGKGYNYGSQGSYGYSPVNLYACTGSTEVAGIWAEFQGSSVSGIMMSYPGSTASVHHNVILDRGGELRNRHQGQRAIAAPVVHHNLVLRHRHRGVEISNNGSTIYDNELYGDSVATNGYSILSYDKDNVTVYGNRCFGTGYMLVGLGTIASCTYNELYDNLVHLQANENDLRWPEYGPMSWACGTRI</sequence>
<comment type="caution">
    <text evidence="1">The sequence shown here is derived from an EMBL/GenBank/DDBJ whole genome shotgun (WGS) entry which is preliminary data.</text>
</comment>
<evidence type="ECO:0008006" key="2">
    <source>
        <dbReference type="Google" id="ProtNLM"/>
    </source>
</evidence>
<dbReference type="Gene3D" id="2.160.20.10">
    <property type="entry name" value="Single-stranded right-handed beta-helix, Pectin lyase-like"/>
    <property type="match status" value="1"/>
</dbReference>
<evidence type="ECO:0000313" key="1">
    <source>
        <dbReference type="EMBL" id="GAG51129.1"/>
    </source>
</evidence>
<dbReference type="AlphaFoldDB" id="X0Y5A2"/>
<dbReference type="EMBL" id="BARS01050749">
    <property type="protein sequence ID" value="GAG51129.1"/>
    <property type="molecule type" value="Genomic_DNA"/>
</dbReference>